<name>A0A8R1HSL7_CAEJA</name>
<keyword evidence="5" id="KW-0131">Cell cycle</keyword>
<dbReference type="PANTHER" id="PTHR12663:SF0">
    <property type="entry name" value="PRECOCIOUS DISSOCIATION OF SISTERS 5, ISOFORM A"/>
    <property type="match status" value="1"/>
</dbReference>
<evidence type="ECO:0000256" key="4">
    <source>
        <dbReference type="ARBA" id="ARBA00023242"/>
    </source>
</evidence>
<dbReference type="Gene3D" id="1.25.10.10">
    <property type="entry name" value="Leucine-rich Repeat Variant"/>
    <property type="match status" value="1"/>
</dbReference>
<dbReference type="Pfam" id="PF20168">
    <property type="entry name" value="PDS5"/>
    <property type="match status" value="1"/>
</dbReference>
<evidence type="ECO:0000256" key="6">
    <source>
        <dbReference type="SAM" id="MobiDB-lite"/>
    </source>
</evidence>
<dbReference type="InterPro" id="IPR016024">
    <property type="entry name" value="ARM-type_fold"/>
</dbReference>
<proteinExistence type="predicted"/>
<evidence type="ECO:0000256" key="5">
    <source>
        <dbReference type="ARBA" id="ARBA00023306"/>
    </source>
</evidence>
<dbReference type="InterPro" id="IPR039776">
    <property type="entry name" value="Pds5"/>
</dbReference>
<dbReference type="GO" id="GO:0051301">
    <property type="term" value="P:cell division"/>
    <property type="evidence" value="ECO:0007669"/>
    <property type="project" value="UniProtKB-KW"/>
</dbReference>
<evidence type="ECO:0000256" key="1">
    <source>
        <dbReference type="ARBA" id="ARBA00004123"/>
    </source>
</evidence>
<comment type="subcellular location">
    <subcellularLocation>
        <location evidence="1">Nucleus</location>
    </subcellularLocation>
</comment>
<protein>
    <submittedName>
        <fullName evidence="7">Uncharacterized protein</fullName>
    </submittedName>
</protein>
<organism evidence="7 8">
    <name type="scientific">Caenorhabditis japonica</name>
    <dbReference type="NCBI Taxonomy" id="281687"/>
    <lineage>
        <taxon>Eukaryota</taxon>
        <taxon>Metazoa</taxon>
        <taxon>Ecdysozoa</taxon>
        <taxon>Nematoda</taxon>
        <taxon>Chromadorea</taxon>
        <taxon>Rhabditida</taxon>
        <taxon>Rhabditina</taxon>
        <taxon>Rhabditomorpha</taxon>
        <taxon>Rhabditoidea</taxon>
        <taxon>Rhabditidae</taxon>
        <taxon>Peloderinae</taxon>
        <taxon>Caenorhabditis</taxon>
    </lineage>
</organism>
<evidence type="ECO:0000313" key="7">
    <source>
        <dbReference type="EnsemblMetazoa" id="CJA10568.1"/>
    </source>
</evidence>
<evidence type="ECO:0000256" key="2">
    <source>
        <dbReference type="ARBA" id="ARBA00022618"/>
    </source>
</evidence>
<reference evidence="7" key="2">
    <citation type="submission" date="2022-06" db="UniProtKB">
        <authorList>
            <consortium name="EnsemblMetazoa"/>
        </authorList>
    </citation>
    <scope>IDENTIFICATION</scope>
    <source>
        <strain evidence="7">DF5081</strain>
    </source>
</reference>
<dbReference type="GO" id="GO:0006281">
    <property type="term" value="P:DNA repair"/>
    <property type="evidence" value="ECO:0007669"/>
    <property type="project" value="TreeGrafter"/>
</dbReference>
<dbReference type="Proteomes" id="UP000005237">
    <property type="component" value="Unassembled WGS sequence"/>
</dbReference>
<dbReference type="InterPro" id="IPR011989">
    <property type="entry name" value="ARM-like"/>
</dbReference>
<reference evidence="8" key="1">
    <citation type="submission" date="2010-08" db="EMBL/GenBank/DDBJ databases">
        <authorList>
            <consortium name="Caenorhabditis japonica Sequencing Consortium"/>
            <person name="Wilson R.K."/>
        </authorList>
    </citation>
    <scope>NUCLEOTIDE SEQUENCE [LARGE SCALE GENOMIC DNA]</scope>
    <source>
        <strain evidence="8">DF5081</strain>
    </source>
</reference>
<dbReference type="GO" id="GO:0005634">
    <property type="term" value="C:nucleus"/>
    <property type="evidence" value="ECO:0007669"/>
    <property type="project" value="UniProtKB-SubCell"/>
</dbReference>
<dbReference type="SUPFAM" id="SSF48371">
    <property type="entry name" value="ARM repeat"/>
    <property type="match status" value="1"/>
</dbReference>
<accession>A0A8R1HSL7</accession>
<keyword evidence="4" id="KW-0539">Nucleus</keyword>
<dbReference type="GO" id="GO:0000785">
    <property type="term" value="C:chromatin"/>
    <property type="evidence" value="ECO:0007669"/>
    <property type="project" value="TreeGrafter"/>
</dbReference>
<keyword evidence="3" id="KW-0498">Mitosis</keyword>
<evidence type="ECO:0000256" key="3">
    <source>
        <dbReference type="ARBA" id="ARBA00022776"/>
    </source>
</evidence>
<keyword evidence="2" id="KW-0132">Cell division</keyword>
<feature type="compositionally biased region" description="Acidic residues" evidence="6">
    <location>
        <begin position="187"/>
        <end position="205"/>
    </location>
</feature>
<sequence length="453" mass="51621">MSGDVDYPQGCLPIVNGPSVSQSQQIERLRKLAGCLYDCKPNNDEEVQQPNRFRRLFAHLSDDCFLDNSNSDFRIYLSLCLANILRVFQPEVPTAAALDLKDVYLHLFRTLRGLGEVTTDSPKFKHYFHLVEAIEKILHPLSEMKDFDDKEAHPVFRSLIKEILSVPCGKAWQKNLQRDKKRIRESVEDEETQNGEEEEDEEEEDSIDKIRKVLVTIGVNAITELDYVPNEILDVLFYHIVSPQRTNFVESRLLAQDIIRSCVESGNNNLAQAIENAITSAGKDGKLPEEFELTGSNSRNKYFEVLRCLHHVSYDLVANAIQEMSFWLQSENEAYRREAVQIVGMITSDRNCQFGMDTNDATWAAFLNAAHDVDHSVRLEFVKQSRNVLTSNHSHLRGQVINSLLRLSTDPVDEVRDDVVSAVTEVAKCKLEVISDKMLKTCADRMKDKKVSV</sequence>
<evidence type="ECO:0000313" key="8">
    <source>
        <dbReference type="Proteomes" id="UP000005237"/>
    </source>
</evidence>
<dbReference type="EnsemblMetazoa" id="CJA10568.1">
    <property type="protein sequence ID" value="CJA10568.1"/>
    <property type="gene ID" value="WBGene00129772"/>
</dbReference>
<dbReference type="GO" id="GO:0007064">
    <property type="term" value="P:mitotic sister chromatid cohesion"/>
    <property type="evidence" value="ECO:0007669"/>
    <property type="project" value="InterPro"/>
</dbReference>
<keyword evidence="8" id="KW-1185">Reference proteome</keyword>
<dbReference type="PANTHER" id="PTHR12663">
    <property type="entry name" value="ANDROGEN INDUCED INHIBITOR OF PROLIFERATION AS3 / PDS5-RELATED"/>
    <property type="match status" value="1"/>
</dbReference>
<feature type="region of interest" description="Disordered" evidence="6">
    <location>
        <begin position="182"/>
        <end position="205"/>
    </location>
</feature>
<dbReference type="AlphaFoldDB" id="A0A8R1HSL7"/>